<protein>
    <submittedName>
        <fullName evidence="1">PROBABLE SIGNAL PEPTIDE PROTEIN</fullName>
    </submittedName>
</protein>
<proteinExistence type="predicted"/>
<dbReference type="EMBL" id="UOER01000010">
    <property type="protein sequence ID" value="VAW17793.1"/>
    <property type="molecule type" value="Genomic_DNA"/>
</dbReference>
<evidence type="ECO:0000313" key="1">
    <source>
        <dbReference type="EMBL" id="VAW17793.1"/>
    </source>
</evidence>
<sequence>MSCNSGSINEFVQTPSNLWNKRRIQHFYRRAGFGANTNEIEQALVLTPSTFVENTINEAINLPLATPPSWFEMVESDYTNIDEQMQEQHKELYLIWEKEMLENPIRGRLMLFWSNHFVTRLEDYWCSSWMYNYYSILQQYAFGNFKEFVKAVGLSPAMLIFLNGYQNTATEPNENYARELYELFTLGVNNGYTQNDIVETAKALTGYTAINEYCAPISFDINDFDNSSKTIFEKTGNWGYNDVINILFEERGNEVATFICEKLYKYFVSPEVDSTIVSKLAATFIASDFELAPVYIQLFKSEHFFDNNAMGIVIKSPFDVFNIYFRETGFATNPELLLNVIWLTSEIGQTLFEPIDVAGWQGNHDWINSSTLVGRWNAFEYYLWWIWENDNDSLRDFAVNLAGESNDPLVITKIIVDHLLSNGLQTATDYGIATAVFKDQVPQNYFDNGTWNLQWDTVPYQVIVLLLYIVRLPEFQLK</sequence>
<name>A0A3B0TNL4_9ZZZZ</name>
<dbReference type="Pfam" id="PF08811">
    <property type="entry name" value="DUF1800"/>
    <property type="match status" value="1"/>
</dbReference>
<gene>
    <name evidence="1" type="ORF">MNBD_BACTEROID04-1405</name>
</gene>
<dbReference type="InterPro" id="IPR014917">
    <property type="entry name" value="DUF1800"/>
</dbReference>
<accession>A0A3B0TNL4</accession>
<dbReference type="AlphaFoldDB" id="A0A3B0TNL4"/>
<organism evidence="1">
    <name type="scientific">hydrothermal vent metagenome</name>
    <dbReference type="NCBI Taxonomy" id="652676"/>
    <lineage>
        <taxon>unclassified sequences</taxon>
        <taxon>metagenomes</taxon>
        <taxon>ecological metagenomes</taxon>
    </lineage>
</organism>
<reference evidence="1" key="1">
    <citation type="submission" date="2018-06" db="EMBL/GenBank/DDBJ databases">
        <authorList>
            <person name="Zhirakovskaya E."/>
        </authorList>
    </citation>
    <scope>NUCLEOTIDE SEQUENCE</scope>
</reference>